<organism evidence="3 4">
    <name type="scientific">Nocardia ninae NBRC 108245</name>
    <dbReference type="NCBI Taxonomy" id="1210091"/>
    <lineage>
        <taxon>Bacteria</taxon>
        <taxon>Bacillati</taxon>
        <taxon>Actinomycetota</taxon>
        <taxon>Actinomycetes</taxon>
        <taxon>Mycobacteriales</taxon>
        <taxon>Nocardiaceae</taxon>
        <taxon>Nocardia</taxon>
    </lineage>
</organism>
<accession>A0A511MF96</accession>
<name>A0A511MF96_9NOCA</name>
<dbReference type="SUPFAM" id="SSF143120">
    <property type="entry name" value="YefM-like"/>
    <property type="match status" value="1"/>
</dbReference>
<dbReference type="Pfam" id="PF02604">
    <property type="entry name" value="PhdYeFM_antitox"/>
    <property type="match status" value="1"/>
</dbReference>
<proteinExistence type="inferred from homology"/>
<comment type="caution">
    <text evidence="3">The sequence shown here is derived from an EMBL/GenBank/DDBJ whole genome shotgun (WGS) entry which is preliminary data.</text>
</comment>
<protein>
    <recommendedName>
        <fullName evidence="2">Antitoxin</fullName>
    </recommendedName>
</protein>
<dbReference type="AlphaFoldDB" id="A0A511MF96"/>
<evidence type="ECO:0000256" key="1">
    <source>
        <dbReference type="ARBA" id="ARBA00009981"/>
    </source>
</evidence>
<dbReference type="InterPro" id="IPR006442">
    <property type="entry name" value="Antitoxin_Phd/YefM"/>
</dbReference>
<dbReference type="Proteomes" id="UP000321424">
    <property type="component" value="Unassembled WGS sequence"/>
</dbReference>
<evidence type="ECO:0000313" key="3">
    <source>
        <dbReference type="EMBL" id="GEM39343.1"/>
    </source>
</evidence>
<evidence type="ECO:0000256" key="2">
    <source>
        <dbReference type="RuleBase" id="RU362080"/>
    </source>
</evidence>
<dbReference type="Gene3D" id="3.40.1620.10">
    <property type="entry name" value="YefM-like domain"/>
    <property type="match status" value="1"/>
</dbReference>
<keyword evidence="4" id="KW-1185">Reference proteome</keyword>
<gene>
    <name evidence="3" type="ORF">NN4_38620</name>
</gene>
<reference evidence="3 4" key="1">
    <citation type="submission" date="2019-07" db="EMBL/GenBank/DDBJ databases">
        <title>Whole genome shotgun sequence of Nocardia ninae NBRC 108245.</title>
        <authorList>
            <person name="Hosoyama A."/>
            <person name="Uohara A."/>
            <person name="Ohji S."/>
            <person name="Ichikawa N."/>
        </authorList>
    </citation>
    <scope>NUCLEOTIDE SEQUENCE [LARGE SCALE GENOMIC DNA]</scope>
    <source>
        <strain evidence="3 4">NBRC 108245</strain>
    </source>
</reference>
<dbReference type="InterPro" id="IPR036165">
    <property type="entry name" value="YefM-like_sf"/>
</dbReference>
<dbReference type="EMBL" id="BJXA01000024">
    <property type="protein sequence ID" value="GEM39343.1"/>
    <property type="molecule type" value="Genomic_DNA"/>
</dbReference>
<comment type="function">
    <text evidence="2">Antitoxin component of a type II toxin-antitoxin (TA) system.</text>
</comment>
<evidence type="ECO:0000313" key="4">
    <source>
        <dbReference type="Proteomes" id="UP000321424"/>
    </source>
</evidence>
<sequence>MKKVNEDHDQVTVVTKTGENAVLMAESDWNSIMETLYVLQTHGGAQLLASARDAREGRTEAHALIDPDEEASAEQSTRAFTLRRGDVVWVVEPKTFRDDPETDDDVPDKLLVEGGQRYAVAPAAKLWAFAEKFWGDNAGRTNSEDRFKRFMDELDRGAARDEFLSVWVAEPDDTTKSHRCTHPRRWKA</sequence>
<comment type="similarity">
    <text evidence="1 2">Belongs to the phD/YefM antitoxin family.</text>
</comment>